<feature type="domain" description="G-protein coupled receptors family 1 profile" evidence="13">
    <location>
        <begin position="354"/>
        <end position="603"/>
    </location>
</feature>
<organism evidence="14 15">
    <name type="scientific">Myodes glareolus</name>
    <name type="common">Bank vole</name>
    <name type="synonym">Clethrionomys glareolus</name>
    <dbReference type="NCBI Taxonomy" id="447135"/>
    <lineage>
        <taxon>Eukaryota</taxon>
        <taxon>Metazoa</taxon>
        <taxon>Chordata</taxon>
        <taxon>Craniata</taxon>
        <taxon>Vertebrata</taxon>
        <taxon>Euteleostomi</taxon>
        <taxon>Mammalia</taxon>
        <taxon>Eutheria</taxon>
        <taxon>Euarchontoglires</taxon>
        <taxon>Glires</taxon>
        <taxon>Rodentia</taxon>
        <taxon>Myomorpha</taxon>
        <taxon>Muroidea</taxon>
        <taxon>Cricetidae</taxon>
        <taxon>Arvicolinae</taxon>
        <taxon>Myodes</taxon>
    </lineage>
</organism>
<dbReference type="CDD" id="cd15407">
    <property type="entry name" value="7tmA_OR5B-like"/>
    <property type="match status" value="2"/>
</dbReference>
<feature type="transmembrane region" description="Helical" evidence="12">
    <location>
        <begin position="411"/>
        <end position="433"/>
    </location>
</feature>
<keyword evidence="3" id="KW-0716">Sensory transduction</keyword>
<dbReference type="SUPFAM" id="SSF81321">
    <property type="entry name" value="Family A G protein-coupled receptor-like"/>
    <property type="match status" value="2"/>
</dbReference>
<feature type="transmembrane region" description="Helical" evidence="12">
    <location>
        <begin position="26"/>
        <end position="52"/>
    </location>
</feature>
<dbReference type="FunFam" id="1.20.1070.10:FF:000003">
    <property type="entry name" value="Olfactory receptor"/>
    <property type="match status" value="2"/>
</dbReference>
<evidence type="ECO:0000259" key="13">
    <source>
        <dbReference type="PROSITE" id="PS50262"/>
    </source>
</evidence>
<dbReference type="GO" id="GO:0004930">
    <property type="term" value="F:G protein-coupled receptor activity"/>
    <property type="evidence" value="ECO:0007669"/>
    <property type="project" value="UniProtKB-KW"/>
</dbReference>
<dbReference type="InterPro" id="IPR000725">
    <property type="entry name" value="Olfact_rcpt"/>
</dbReference>
<feature type="transmembrane region" description="Helical" evidence="12">
    <location>
        <begin position="586"/>
        <end position="605"/>
    </location>
</feature>
<dbReference type="EMBL" id="JBBHLL010000865">
    <property type="protein sequence ID" value="KAK7797278.1"/>
    <property type="molecule type" value="Genomic_DNA"/>
</dbReference>
<feature type="non-terminal residue" evidence="14">
    <location>
        <position position="619"/>
    </location>
</feature>
<feature type="transmembrane region" description="Helical" evidence="12">
    <location>
        <begin position="305"/>
        <end position="330"/>
    </location>
</feature>
<evidence type="ECO:0000256" key="6">
    <source>
        <dbReference type="ARBA" id="ARBA00022989"/>
    </source>
</evidence>
<protein>
    <recommendedName>
        <fullName evidence="13">G-protein coupled receptors family 1 profile domain-containing protein</fullName>
    </recommendedName>
</protein>
<evidence type="ECO:0000256" key="4">
    <source>
        <dbReference type="ARBA" id="ARBA00022692"/>
    </source>
</evidence>
<accession>A0AAW0H4A7</accession>
<evidence type="ECO:0000256" key="7">
    <source>
        <dbReference type="ARBA" id="ARBA00023040"/>
    </source>
</evidence>
<keyword evidence="4 11" id="KW-0812">Transmembrane</keyword>
<keyword evidence="8 12" id="KW-0472">Membrane</keyword>
<dbReference type="GO" id="GO:0005886">
    <property type="term" value="C:plasma membrane"/>
    <property type="evidence" value="ECO:0007669"/>
    <property type="project" value="UniProtKB-SubCell"/>
</dbReference>
<dbReference type="PROSITE" id="PS00237">
    <property type="entry name" value="G_PROTEIN_RECEP_F1_1"/>
    <property type="match status" value="1"/>
</dbReference>
<keyword evidence="7 11" id="KW-0297">G-protein coupled receptor</keyword>
<comment type="subcellular location">
    <subcellularLocation>
        <location evidence="1">Cell membrane</location>
        <topology evidence="1">Multi-pass membrane protein</topology>
    </subcellularLocation>
</comment>
<dbReference type="GO" id="GO:0004984">
    <property type="term" value="F:olfactory receptor activity"/>
    <property type="evidence" value="ECO:0007669"/>
    <property type="project" value="InterPro"/>
</dbReference>
<dbReference type="PROSITE" id="PS50262">
    <property type="entry name" value="G_PROTEIN_RECEP_F1_2"/>
    <property type="match status" value="2"/>
</dbReference>
<evidence type="ECO:0000256" key="11">
    <source>
        <dbReference type="RuleBase" id="RU000688"/>
    </source>
</evidence>
<dbReference type="Proteomes" id="UP001488838">
    <property type="component" value="Unassembled WGS sequence"/>
</dbReference>
<feature type="transmembrane region" description="Helical" evidence="12">
    <location>
        <begin position="208"/>
        <end position="227"/>
    </location>
</feature>
<dbReference type="InterPro" id="IPR000276">
    <property type="entry name" value="GPCR_Rhodpsn"/>
</dbReference>
<feature type="transmembrane region" description="Helical" evidence="12">
    <location>
        <begin position="274"/>
        <end position="293"/>
    </location>
</feature>
<dbReference type="PRINTS" id="PR00245">
    <property type="entry name" value="OLFACTORYR"/>
</dbReference>
<feature type="transmembrane region" description="Helical" evidence="12">
    <location>
        <begin position="454"/>
        <end position="475"/>
    </location>
</feature>
<feature type="transmembrane region" description="Helical" evidence="12">
    <location>
        <begin position="550"/>
        <end position="574"/>
    </location>
</feature>
<feature type="transmembrane region" description="Helical" evidence="12">
    <location>
        <begin position="239"/>
        <end position="262"/>
    </location>
</feature>
<evidence type="ECO:0000256" key="10">
    <source>
        <dbReference type="ARBA" id="ARBA00023224"/>
    </source>
</evidence>
<dbReference type="AlphaFoldDB" id="A0AAW0H4A7"/>
<evidence type="ECO:0000256" key="9">
    <source>
        <dbReference type="ARBA" id="ARBA00023170"/>
    </source>
</evidence>
<proteinExistence type="inferred from homology"/>
<keyword evidence="9 11" id="KW-0675">Receptor</keyword>
<dbReference type="Pfam" id="PF13853">
    <property type="entry name" value="7tm_4"/>
    <property type="match status" value="2"/>
</dbReference>
<evidence type="ECO:0000256" key="1">
    <source>
        <dbReference type="ARBA" id="ARBA00004651"/>
    </source>
</evidence>
<comment type="caution">
    <text evidence="14">The sequence shown here is derived from an EMBL/GenBank/DDBJ whole genome shotgun (WGS) entry which is preliminary data.</text>
</comment>
<gene>
    <name evidence="14" type="ORF">U0070_009620</name>
</gene>
<dbReference type="Gene3D" id="1.20.1070.10">
    <property type="entry name" value="Rhodopsin 7-helix transmembrane proteins"/>
    <property type="match status" value="2"/>
</dbReference>
<evidence type="ECO:0000256" key="5">
    <source>
        <dbReference type="ARBA" id="ARBA00022725"/>
    </source>
</evidence>
<keyword evidence="5" id="KW-0552">Olfaction</keyword>
<evidence type="ECO:0000256" key="12">
    <source>
        <dbReference type="SAM" id="Phobius"/>
    </source>
</evidence>
<feature type="transmembrane region" description="Helical" evidence="12">
    <location>
        <begin position="142"/>
        <end position="163"/>
    </location>
</feature>
<feature type="transmembrane region" description="Helical" evidence="12">
    <location>
        <begin position="99"/>
        <end position="122"/>
    </location>
</feature>
<name>A0AAW0H4A7_MYOGA</name>
<comment type="similarity">
    <text evidence="11">Belongs to the G-protein coupled receptor 1 family.</text>
</comment>
<evidence type="ECO:0000313" key="15">
    <source>
        <dbReference type="Proteomes" id="UP001488838"/>
    </source>
</evidence>
<dbReference type="InterPro" id="IPR017452">
    <property type="entry name" value="GPCR_Rhodpsn_7TM"/>
</dbReference>
<evidence type="ECO:0000313" key="14">
    <source>
        <dbReference type="EMBL" id="KAK7797278.1"/>
    </source>
</evidence>
<reference evidence="14 15" key="1">
    <citation type="journal article" date="2023" name="bioRxiv">
        <title>Conserved and derived expression patterns and positive selection on dental genes reveal complex evolutionary context of ever-growing rodent molars.</title>
        <authorList>
            <person name="Calamari Z.T."/>
            <person name="Song A."/>
            <person name="Cohen E."/>
            <person name="Akter M."/>
            <person name="Roy R.D."/>
            <person name="Hallikas O."/>
            <person name="Christensen M.M."/>
            <person name="Li P."/>
            <person name="Marangoni P."/>
            <person name="Jernvall J."/>
            <person name="Klein O.D."/>
        </authorList>
    </citation>
    <scope>NUCLEOTIDE SEQUENCE [LARGE SCALE GENOMIC DNA]</scope>
    <source>
        <strain evidence="14">V071</strain>
    </source>
</reference>
<keyword evidence="2" id="KW-1003">Cell membrane</keyword>
<feature type="transmembrane region" description="Helical" evidence="12">
    <location>
        <begin position="510"/>
        <end position="538"/>
    </location>
</feature>
<feature type="domain" description="G-protein coupled receptors family 1 profile" evidence="13">
    <location>
        <begin position="42"/>
        <end position="291"/>
    </location>
</feature>
<feature type="transmembrane region" description="Helical" evidence="12">
    <location>
        <begin position="336"/>
        <end position="361"/>
    </location>
</feature>
<dbReference type="PRINTS" id="PR00237">
    <property type="entry name" value="GPCRRHODOPSN"/>
</dbReference>
<dbReference type="PANTHER" id="PTHR48018">
    <property type="entry name" value="OLFACTORY RECEPTOR"/>
    <property type="match status" value="1"/>
</dbReference>
<feature type="transmembrane region" description="Helical" evidence="12">
    <location>
        <begin position="59"/>
        <end position="79"/>
    </location>
</feature>
<evidence type="ECO:0000256" key="2">
    <source>
        <dbReference type="ARBA" id="ARBA00022475"/>
    </source>
</evidence>
<evidence type="ECO:0000256" key="3">
    <source>
        <dbReference type="ARBA" id="ARBA00022606"/>
    </source>
</evidence>
<keyword evidence="10 11" id="KW-0807">Transducer</keyword>
<evidence type="ECO:0000256" key="8">
    <source>
        <dbReference type="ARBA" id="ARBA00023136"/>
    </source>
</evidence>
<feature type="transmembrane region" description="Helical" evidence="12">
    <location>
        <begin position="373"/>
        <end position="391"/>
    </location>
</feature>
<keyword evidence="6 12" id="KW-1133">Transmembrane helix</keyword>
<keyword evidence="15" id="KW-1185">Reference proteome</keyword>
<sequence length="619" mass="69254">MTFMENISEVTEFIPMGLTNAPELQVPLFIIFTLIYLITLVGNLGMVMLILLNSRLHTPMYFFLSNLSLVDFIYSTAVTPKLMEGFLTEHKVISYNACAAQTFFLITFATTECFLLAAMAFVHHAAVCRPLHYSTSMKGTTCVLLVTCCYVYGFLQSSIHVAFTFHLSFCHSNVINHFFCDTPPILALSCSDIHINDITVFTLSAFDVAFALVIILNSYILIFIAILSMSSTEGRKKAFSTCISHLTTVSLFYGTIIFIYLQPSSSHFMDKDKMASMFYTTIIPMLNPLVYSLRNKEVKNAFKKVARKVLFSVGLMQNISKVTEFILVGLTDAPELQFLLFIIFTLIYLTTLLGNLGMILLIRLDSRLHTPMYIFLGNLSLVDCVYASAVTPKVIEGFLTKHKIISYNACAAQMFFLIAFAITEGFLIASMAFDRHAAVCKPLHYSTTMTTTKCSLLIVGSYINGILQSSIHVALTFHLSFCHSNVINHFFCDIPPLLALSCSDINNNEIVLMTLAVSSITLTILVVLNSYLLIFIAILRMRSAEGRKKAISTCASHLTTVSIYYVTIIFMYLQPSSSHSMDTDKVASVFYTMILPMLNPLVYSLRNKEVKNAFKKISV</sequence>